<sequence>MKTFEQTWKLAENVLDQDALIFAESIIGILCREYGNPEPEEHPLITDDEPFDSPVQDTETTALMRRLLSTVAQPDPPSAVLYDLLPIIVLLEHLVRNDTAIYERLLLPRTDETQDLMKKIKLDTRELKLDSWKRLRLHILQELLPRAPRPKRLPSRQQNGDFHLGGGVRPRSPDDQERVGTEKPKIGVGGGSPRASPPSSAWYGTKPMSRGRSPSPPQSGVKSPGEDKSRMVSYGGGARLADMQNQRFEMLTSYFLQAVECLSPSFEDLPALLLSFGGECPPGSRARPLSPSPAACQEQKRGGRRDSRCTRRWEDIFDFVKEEIRNRMLQTLHGGSQQAVPNPVEVARGRPRTQEKQSGEIRPAHSGTSNVATQPAGTPQPEHPQSVAGTRDIGPSAALASLSSHEC</sequence>
<feature type="compositionally biased region" description="Basic and acidic residues" evidence="1">
    <location>
        <begin position="298"/>
        <end position="308"/>
    </location>
</feature>
<dbReference type="AlphaFoldDB" id="A0A2A9MMP3"/>
<organism evidence="2 3">
    <name type="scientific">Besnoitia besnoiti</name>
    <name type="common">Apicomplexan protozoan</name>
    <dbReference type="NCBI Taxonomy" id="94643"/>
    <lineage>
        <taxon>Eukaryota</taxon>
        <taxon>Sar</taxon>
        <taxon>Alveolata</taxon>
        <taxon>Apicomplexa</taxon>
        <taxon>Conoidasida</taxon>
        <taxon>Coccidia</taxon>
        <taxon>Eucoccidiorida</taxon>
        <taxon>Eimeriorina</taxon>
        <taxon>Sarcocystidae</taxon>
        <taxon>Besnoitia</taxon>
    </lineage>
</organism>
<proteinExistence type="predicted"/>
<dbReference type="GeneID" id="40306048"/>
<evidence type="ECO:0000256" key="1">
    <source>
        <dbReference type="SAM" id="MobiDB-lite"/>
    </source>
</evidence>
<keyword evidence="3" id="KW-1185">Reference proteome</keyword>
<accession>A0A2A9MMP3</accession>
<dbReference type="Proteomes" id="UP000224006">
    <property type="component" value="Chromosome I"/>
</dbReference>
<dbReference type="VEuPathDB" id="ToxoDB:BESB_009860"/>
<feature type="compositionally biased region" description="Polar residues" evidence="1">
    <location>
        <begin position="366"/>
        <end position="377"/>
    </location>
</feature>
<dbReference type="EMBL" id="NWUJ01000001">
    <property type="protein sequence ID" value="PFH38644.1"/>
    <property type="molecule type" value="Genomic_DNA"/>
</dbReference>
<feature type="compositionally biased region" description="Basic and acidic residues" evidence="1">
    <location>
        <begin position="352"/>
        <end position="363"/>
    </location>
</feature>
<protein>
    <submittedName>
        <fullName evidence="2">Uncharacterized protein</fullName>
    </submittedName>
</protein>
<feature type="region of interest" description="Disordered" evidence="1">
    <location>
        <begin position="331"/>
        <end position="407"/>
    </location>
</feature>
<gene>
    <name evidence="2" type="ORF">BESB_009860</name>
</gene>
<comment type="caution">
    <text evidence="2">The sequence shown here is derived from an EMBL/GenBank/DDBJ whole genome shotgun (WGS) entry which is preliminary data.</text>
</comment>
<evidence type="ECO:0000313" key="2">
    <source>
        <dbReference type="EMBL" id="PFH38644.1"/>
    </source>
</evidence>
<feature type="compositionally biased region" description="Basic and acidic residues" evidence="1">
    <location>
        <begin position="171"/>
        <end position="185"/>
    </location>
</feature>
<dbReference type="OrthoDB" id="10519743at2759"/>
<dbReference type="RefSeq" id="XP_029222653.1">
    <property type="nucleotide sequence ID" value="XM_029359740.1"/>
</dbReference>
<feature type="region of interest" description="Disordered" evidence="1">
    <location>
        <begin position="283"/>
        <end position="308"/>
    </location>
</feature>
<name>A0A2A9MMP3_BESBE</name>
<evidence type="ECO:0000313" key="3">
    <source>
        <dbReference type="Proteomes" id="UP000224006"/>
    </source>
</evidence>
<feature type="region of interest" description="Disordered" evidence="1">
    <location>
        <begin position="148"/>
        <end position="233"/>
    </location>
</feature>
<dbReference type="KEGG" id="bbes:BESB_009860"/>
<reference evidence="2 3" key="1">
    <citation type="submission" date="2017-09" db="EMBL/GenBank/DDBJ databases">
        <title>Genome sequencing of Besnoitia besnoiti strain Bb-Ger1.</title>
        <authorList>
            <person name="Schares G."/>
            <person name="Venepally P."/>
            <person name="Lorenzi H.A."/>
        </authorList>
    </citation>
    <scope>NUCLEOTIDE SEQUENCE [LARGE SCALE GENOMIC DNA]</scope>
    <source>
        <strain evidence="2 3">Bb-Ger1</strain>
    </source>
</reference>